<dbReference type="PANTHER" id="PTHR10133">
    <property type="entry name" value="DNA POLYMERASE I"/>
    <property type="match status" value="1"/>
</dbReference>
<dbReference type="SUPFAM" id="SSF47807">
    <property type="entry name" value="5' to 3' exonuclease, C-terminal subdomain"/>
    <property type="match status" value="1"/>
</dbReference>
<dbReference type="SMART" id="SM00475">
    <property type="entry name" value="53EXOc"/>
    <property type="match status" value="1"/>
</dbReference>
<comment type="caution">
    <text evidence="13">The sequence shown here is derived from an EMBL/GenBank/DDBJ whole genome shotgun (WGS) entry which is preliminary data.</text>
</comment>
<keyword evidence="5" id="KW-0235">DNA replication</keyword>
<dbReference type="InterPro" id="IPR001098">
    <property type="entry name" value="DNA-dir_DNA_pol_A_palm_dom"/>
</dbReference>
<dbReference type="FunFam" id="1.10.150.20:FF:000002">
    <property type="entry name" value="DNA polymerase I"/>
    <property type="match status" value="1"/>
</dbReference>
<evidence type="ECO:0000256" key="7">
    <source>
        <dbReference type="ARBA" id="ARBA00022932"/>
    </source>
</evidence>
<dbReference type="InterPro" id="IPR002421">
    <property type="entry name" value="5-3_exonuclease"/>
</dbReference>
<dbReference type="SUPFAM" id="SSF53098">
    <property type="entry name" value="Ribonuclease H-like"/>
    <property type="match status" value="1"/>
</dbReference>
<gene>
    <name evidence="13" type="ORF">A3B19_00500</name>
</gene>
<dbReference type="CDD" id="cd08637">
    <property type="entry name" value="DNA_pol_A_pol_I_C"/>
    <property type="match status" value="1"/>
</dbReference>
<evidence type="ECO:0000313" key="13">
    <source>
        <dbReference type="EMBL" id="OGF86561.1"/>
    </source>
</evidence>
<dbReference type="EC" id="2.7.7.7" evidence="2"/>
<dbReference type="Pfam" id="PF02739">
    <property type="entry name" value="5_3_exonuc_N"/>
    <property type="match status" value="1"/>
</dbReference>
<dbReference type="InterPro" id="IPR036279">
    <property type="entry name" value="5-3_exonuclease_C_sf"/>
</dbReference>
<dbReference type="InterPro" id="IPR036397">
    <property type="entry name" value="RNaseH_sf"/>
</dbReference>
<dbReference type="Pfam" id="PF01367">
    <property type="entry name" value="5_3_exonuc"/>
    <property type="match status" value="1"/>
</dbReference>
<evidence type="ECO:0000256" key="4">
    <source>
        <dbReference type="ARBA" id="ARBA00022695"/>
    </source>
</evidence>
<dbReference type="GO" id="GO:0008409">
    <property type="term" value="F:5'-3' exonuclease activity"/>
    <property type="evidence" value="ECO:0007669"/>
    <property type="project" value="InterPro"/>
</dbReference>
<keyword evidence="6" id="KW-0227">DNA damage</keyword>
<dbReference type="InterPro" id="IPR002298">
    <property type="entry name" value="DNA_polymerase_A"/>
</dbReference>
<keyword evidence="4" id="KW-0548">Nucleotidyltransferase</keyword>
<evidence type="ECO:0000256" key="1">
    <source>
        <dbReference type="ARBA" id="ARBA00007705"/>
    </source>
</evidence>
<protein>
    <recommendedName>
        <fullName evidence="2">DNA-directed DNA polymerase</fullName>
        <ecNumber evidence="2">2.7.7.7</ecNumber>
    </recommendedName>
</protein>
<dbReference type="FunFam" id="1.10.150.20:FF:000003">
    <property type="entry name" value="DNA polymerase I"/>
    <property type="match status" value="1"/>
</dbReference>
<dbReference type="PRINTS" id="PR00868">
    <property type="entry name" value="DNAPOLI"/>
</dbReference>
<name>A0A1F5XGE4_9BACT</name>
<dbReference type="PROSITE" id="PS00447">
    <property type="entry name" value="DNA_POLYMERASE_A"/>
    <property type="match status" value="1"/>
</dbReference>
<dbReference type="Gene3D" id="3.30.420.10">
    <property type="entry name" value="Ribonuclease H-like superfamily/Ribonuclease H"/>
    <property type="match status" value="1"/>
</dbReference>
<dbReference type="Gene3D" id="1.20.1060.10">
    <property type="entry name" value="Taq DNA Polymerase, Chain T, domain 4"/>
    <property type="match status" value="1"/>
</dbReference>
<keyword evidence="8" id="KW-0238">DNA-binding</keyword>
<dbReference type="InterPro" id="IPR020045">
    <property type="entry name" value="DNA_polI_H3TH"/>
</dbReference>
<evidence type="ECO:0000256" key="3">
    <source>
        <dbReference type="ARBA" id="ARBA00022679"/>
    </source>
</evidence>
<evidence type="ECO:0000256" key="5">
    <source>
        <dbReference type="ARBA" id="ARBA00022705"/>
    </source>
</evidence>
<keyword evidence="7" id="KW-0239">DNA-directed DNA polymerase</keyword>
<dbReference type="CDD" id="cd09859">
    <property type="entry name" value="PIN_53EXO"/>
    <property type="match status" value="1"/>
</dbReference>
<dbReference type="Pfam" id="PF00476">
    <property type="entry name" value="DNA_pol_A"/>
    <property type="match status" value="1"/>
</dbReference>
<dbReference type="Gene3D" id="3.30.70.370">
    <property type="match status" value="1"/>
</dbReference>
<dbReference type="AlphaFoldDB" id="A0A1F5XGE4"/>
<dbReference type="Proteomes" id="UP000177346">
    <property type="component" value="Unassembled WGS sequence"/>
</dbReference>
<comment type="catalytic activity">
    <reaction evidence="10">
        <text>DNA(n) + a 2'-deoxyribonucleoside 5'-triphosphate = DNA(n+1) + diphosphate</text>
        <dbReference type="Rhea" id="RHEA:22508"/>
        <dbReference type="Rhea" id="RHEA-COMP:17339"/>
        <dbReference type="Rhea" id="RHEA-COMP:17340"/>
        <dbReference type="ChEBI" id="CHEBI:33019"/>
        <dbReference type="ChEBI" id="CHEBI:61560"/>
        <dbReference type="ChEBI" id="CHEBI:173112"/>
        <dbReference type="EC" id="2.7.7.7"/>
    </reaction>
</comment>
<sequence>MKNEKKKTLVILDAHALIHRSYHALPSFTSPSGEPMGAVYGVSAVLLKLFRELKPTHIAAAFDTEEPTFRHVAYENYKATRPETKSELVPQFEKVKKLFQIFGIPVLETPGFEADDIIGTLVERFKNERDLSIIIASGDMDTLQLVEGERVCVFTLRKGIEDTILYDEKKVEERFGFPPRLIPDFKGLKGDPSDNIIGVKGIGEKTATELIRHYGGIEEMYGKLKSEREHPPWLKERVLKLVLDNEEEALFSKELALIRRDAPASPSIKDLEYNSVPVDDIARLFRAYHFPSLLHRLDEFRAPGEKENAHGKTPTLFAKNDLPELEKKTTLALYEDNKKIFVGDGENTYEISPAASEKLAVVLRSKNNSVAHKAKDIFRSLGFEFPVSFDTAIAAWLLNPERRDFDLDDCIREEFHTPPSSRLGGLLLLKNSYEKKLSKDSRGSIFLDFEMPLIPILSRMERVGILLDAGRLTELEKKVARELGELEKEIWRLAGGEFDVGSPKQLSEILFGKLKLSVKGIRKTGTKNISTQFSELVKLRDAHPIIDLLIRYRELSKLSSTYATVLPGLMGPDGRIHTTFNQTGTATGRLSSSNPNLQNIPIKTELGREIRRAFVAEQGYELVSFDYSQLELRIAAALSSDERLVKAFKNGEDVHTQTASIMFKVPVEKVTPEMRRRAKTVNFGILYGMGARALAAGMKVSYEEAEQYLREYLIDFPGIQEYRERVVAEGRKNGYVSTLFGRRRYLPNLKSRFEYVRGEAERMAINAPIQGTEADLIKRAMIEIARSLDVSDNPQAIRLLLQVHDELLFEIRTDAVSDSIPIIRKIMERVPEMPVPIVVDVKQGLNWQDMSMV</sequence>
<evidence type="ECO:0000256" key="2">
    <source>
        <dbReference type="ARBA" id="ARBA00012417"/>
    </source>
</evidence>
<dbReference type="CDD" id="cd09898">
    <property type="entry name" value="H3TH_53EXO"/>
    <property type="match status" value="1"/>
</dbReference>
<dbReference type="GO" id="GO:0006261">
    <property type="term" value="P:DNA-templated DNA replication"/>
    <property type="evidence" value="ECO:0007669"/>
    <property type="project" value="InterPro"/>
</dbReference>
<reference evidence="13 14" key="1">
    <citation type="journal article" date="2016" name="Nat. Commun.">
        <title>Thousands of microbial genomes shed light on interconnected biogeochemical processes in an aquifer system.</title>
        <authorList>
            <person name="Anantharaman K."/>
            <person name="Brown C.T."/>
            <person name="Hug L.A."/>
            <person name="Sharon I."/>
            <person name="Castelle C.J."/>
            <person name="Probst A.J."/>
            <person name="Thomas B.C."/>
            <person name="Singh A."/>
            <person name="Wilkins M.J."/>
            <person name="Karaoz U."/>
            <person name="Brodie E.L."/>
            <person name="Williams K.H."/>
            <person name="Hubbard S.S."/>
            <person name="Banfield J.F."/>
        </authorList>
    </citation>
    <scope>NUCLEOTIDE SEQUENCE [LARGE SCALE GENOMIC DNA]</scope>
</reference>
<keyword evidence="9" id="KW-0234">DNA repair</keyword>
<feature type="domain" description="5'-3' exonuclease" evidence="11">
    <location>
        <begin position="6"/>
        <end position="274"/>
    </location>
</feature>
<dbReference type="InterPro" id="IPR043502">
    <property type="entry name" value="DNA/RNA_pol_sf"/>
</dbReference>
<dbReference type="InterPro" id="IPR029060">
    <property type="entry name" value="PIN-like_dom_sf"/>
</dbReference>
<dbReference type="SUPFAM" id="SSF88723">
    <property type="entry name" value="PIN domain-like"/>
    <property type="match status" value="1"/>
</dbReference>
<dbReference type="InterPro" id="IPR020046">
    <property type="entry name" value="5-3_exonucl_a-hlix_arch_N"/>
</dbReference>
<evidence type="ECO:0000256" key="8">
    <source>
        <dbReference type="ARBA" id="ARBA00023125"/>
    </source>
</evidence>
<dbReference type="InterPro" id="IPR008918">
    <property type="entry name" value="HhH2"/>
</dbReference>
<feature type="domain" description="DNA-directed DNA polymerase family A palm" evidence="12">
    <location>
        <begin position="607"/>
        <end position="815"/>
    </location>
</feature>
<dbReference type="SMART" id="SM00279">
    <property type="entry name" value="HhH2"/>
    <property type="match status" value="1"/>
</dbReference>
<dbReference type="InterPro" id="IPR012337">
    <property type="entry name" value="RNaseH-like_sf"/>
</dbReference>
<dbReference type="EMBL" id="MFIF01000017">
    <property type="protein sequence ID" value="OGF86561.1"/>
    <property type="molecule type" value="Genomic_DNA"/>
</dbReference>
<dbReference type="SUPFAM" id="SSF56672">
    <property type="entry name" value="DNA/RNA polymerases"/>
    <property type="match status" value="1"/>
</dbReference>
<dbReference type="Gene3D" id="1.10.150.20">
    <property type="entry name" value="5' to 3' exonuclease, C-terminal subdomain"/>
    <property type="match status" value="2"/>
</dbReference>
<comment type="similarity">
    <text evidence="1">Belongs to the DNA polymerase type-A family.</text>
</comment>
<dbReference type="SMART" id="SM00482">
    <property type="entry name" value="POLAc"/>
    <property type="match status" value="1"/>
</dbReference>
<dbReference type="GO" id="GO:0003887">
    <property type="term" value="F:DNA-directed DNA polymerase activity"/>
    <property type="evidence" value="ECO:0007669"/>
    <property type="project" value="UniProtKB-KW"/>
</dbReference>
<keyword evidence="3" id="KW-0808">Transferase</keyword>
<evidence type="ECO:0000256" key="6">
    <source>
        <dbReference type="ARBA" id="ARBA00022763"/>
    </source>
</evidence>
<proteinExistence type="inferred from homology"/>
<evidence type="ECO:0000313" key="14">
    <source>
        <dbReference type="Proteomes" id="UP000177346"/>
    </source>
</evidence>
<dbReference type="PANTHER" id="PTHR10133:SF27">
    <property type="entry name" value="DNA POLYMERASE NU"/>
    <property type="match status" value="1"/>
</dbReference>
<evidence type="ECO:0000259" key="12">
    <source>
        <dbReference type="SMART" id="SM00482"/>
    </source>
</evidence>
<organism evidence="13 14">
    <name type="scientific">Candidatus Giovannonibacteria bacterium RIFCSPLOWO2_01_FULL_46_32</name>
    <dbReference type="NCBI Taxonomy" id="1798353"/>
    <lineage>
        <taxon>Bacteria</taxon>
        <taxon>Candidatus Giovannoniibacteriota</taxon>
    </lineage>
</organism>
<dbReference type="InterPro" id="IPR019760">
    <property type="entry name" value="DNA-dir_DNA_pol_A_CS"/>
</dbReference>
<evidence type="ECO:0000259" key="11">
    <source>
        <dbReference type="SMART" id="SM00475"/>
    </source>
</evidence>
<dbReference type="GO" id="GO:0006302">
    <property type="term" value="P:double-strand break repair"/>
    <property type="evidence" value="ECO:0007669"/>
    <property type="project" value="TreeGrafter"/>
</dbReference>
<dbReference type="Gene3D" id="3.40.50.1010">
    <property type="entry name" value="5'-nuclease"/>
    <property type="match status" value="1"/>
</dbReference>
<evidence type="ECO:0000256" key="9">
    <source>
        <dbReference type="ARBA" id="ARBA00023204"/>
    </source>
</evidence>
<evidence type="ECO:0000256" key="10">
    <source>
        <dbReference type="ARBA" id="ARBA00049244"/>
    </source>
</evidence>
<accession>A0A1F5XGE4</accession>
<dbReference type="GO" id="GO:0003677">
    <property type="term" value="F:DNA binding"/>
    <property type="evidence" value="ECO:0007669"/>
    <property type="project" value="UniProtKB-KW"/>
</dbReference>